<dbReference type="InterPro" id="IPR050697">
    <property type="entry name" value="Adenylyl/Guanylyl_Cyclase_3/4"/>
</dbReference>
<dbReference type="InterPro" id="IPR029787">
    <property type="entry name" value="Nucleotide_cyclase"/>
</dbReference>
<dbReference type="PANTHER" id="PTHR43081:SF19">
    <property type="entry name" value="PH-SENSITIVE ADENYLATE CYCLASE RV1264"/>
    <property type="match status" value="1"/>
</dbReference>
<dbReference type="RefSeq" id="WP_091598321.1">
    <property type="nucleotide sequence ID" value="NZ_FNEE01000020.1"/>
</dbReference>
<dbReference type="AlphaFoldDB" id="A0A1G9EFP5"/>
<organism evidence="3 4">
    <name type="scientific">Mesorhizobium muleiense</name>
    <dbReference type="NCBI Taxonomy" id="1004279"/>
    <lineage>
        <taxon>Bacteria</taxon>
        <taxon>Pseudomonadati</taxon>
        <taxon>Pseudomonadota</taxon>
        <taxon>Alphaproteobacteria</taxon>
        <taxon>Hyphomicrobiales</taxon>
        <taxon>Phyllobacteriaceae</taxon>
        <taxon>Mesorhizobium</taxon>
    </lineage>
</organism>
<evidence type="ECO:0000313" key="4">
    <source>
        <dbReference type="Proteomes" id="UP000198894"/>
    </source>
</evidence>
<dbReference type="GO" id="GO:0035556">
    <property type="term" value="P:intracellular signal transduction"/>
    <property type="evidence" value="ECO:0007669"/>
    <property type="project" value="InterPro"/>
</dbReference>
<dbReference type="Proteomes" id="UP000198894">
    <property type="component" value="Unassembled WGS sequence"/>
</dbReference>
<dbReference type="Pfam" id="PF13432">
    <property type="entry name" value="TPR_16"/>
    <property type="match status" value="1"/>
</dbReference>
<sequence>MSEERVERRLAAILAADVVGYSRLMEANEERTLGALRQHRREFFDPTVAKHGGRIFKVMGDGLLVEFGSVLNAARCAVEIQRGMVERNAGIPEDRHFKFRMGINLGDLIVDGDDFYGDGVNMAVRLQGLAVPGGIACSEAVRHEVGNKLGVGFADQGARTVKNMSHPVHVYFANWGNVASRNEMRTGDIGTRPDKPSVAVLPFANMSNDPDQEFFSDGITEDIITDLSNVSGLFVLSRNTVFACKRRALNLEHIASELGVAYVVEGSVRKAGNRVRINAELTEGASDGHVWAARYDRDLTDIFAVQDGITKAIVEQLKVKLLPEEKKAIEQAPTENVEAYTHYLRGREYYHIASKANHLMARQSFARAIELDPSYARAYAGIAVCNTRLRSQFGFDIQVEDILATTAKALAIDPNLPEAYAAMGHALSGAGRRAEAVAAFERALAIDPNCHEANRYYAEFCVTQGQFEMAATYFLRAMEIKPADYGAPVMLVNVFRSLGQNDQAENYARIAIEKAEEELRLHPENANVGCLGAIMLAFLGEHDRALAWLERSLATESGDINIQYNAACTYAMLGESDRSIDLLEAWLPQVGTEMKLWFKNDSDFESIRGHPRYPRLIELTE</sequence>
<dbReference type="Gene3D" id="3.40.50.10070">
    <property type="entry name" value="TolB, N-terminal domain"/>
    <property type="match status" value="1"/>
</dbReference>
<proteinExistence type="predicted"/>
<accession>A0A1G9EFP5</accession>
<dbReference type="PROSITE" id="PS50293">
    <property type="entry name" value="TPR_REGION"/>
    <property type="match status" value="1"/>
</dbReference>
<protein>
    <submittedName>
        <fullName evidence="3">Adenylate cyclase</fullName>
    </submittedName>
</protein>
<name>A0A1G9EFP5_9HYPH</name>
<dbReference type="Gene3D" id="3.30.70.1230">
    <property type="entry name" value="Nucleotide cyclase"/>
    <property type="match status" value="1"/>
</dbReference>
<gene>
    <name evidence="3" type="ORF">SAMN05428953_1203</name>
</gene>
<evidence type="ECO:0000313" key="3">
    <source>
        <dbReference type="EMBL" id="SDK74969.1"/>
    </source>
</evidence>
<dbReference type="InterPro" id="IPR001054">
    <property type="entry name" value="A/G_cyclase"/>
</dbReference>
<feature type="repeat" description="TPR" evidence="1">
    <location>
        <begin position="417"/>
        <end position="450"/>
    </location>
</feature>
<reference evidence="4" key="1">
    <citation type="submission" date="2016-10" db="EMBL/GenBank/DDBJ databases">
        <authorList>
            <person name="Varghese N."/>
            <person name="Submissions S."/>
        </authorList>
    </citation>
    <scope>NUCLEOTIDE SEQUENCE [LARGE SCALE GENOMIC DNA]</scope>
    <source>
        <strain evidence="4">CGMCC 1.11022</strain>
    </source>
</reference>
<dbReference type="SMART" id="SM00028">
    <property type="entry name" value="TPR"/>
    <property type="match status" value="3"/>
</dbReference>
<dbReference type="CDD" id="cd07302">
    <property type="entry name" value="CHD"/>
    <property type="match status" value="1"/>
</dbReference>
<dbReference type="PANTHER" id="PTHR43081">
    <property type="entry name" value="ADENYLATE CYCLASE, TERMINAL-DIFFERENTIATION SPECIFIC-RELATED"/>
    <property type="match status" value="1"/>
</dbReference>
<dbReference type="PROSITE" id="PS50005">
    <property type="entry name" value="TPR"/>
    <property type="match status" value="1"/>
</dbReference>
<feature type="domain" description="Guanylate cyclase" evidence="2">
    <location>
        <begin position="12"/>
        <end position="127"/>
    </location>
</feature>
<dbReference type="InterPro" id="IPR011990">
    <property type="entry name" value="TPR-like_helical_dom_sf"/>
</dbReference>
<dbReference type="SUPFAM" id="SSF55073">
    <property type="entry name" value="Nucleotide cyclase"/>
    <property type="match status" value="1"/>
</dbReference>
<dbReference type="SUPFAM" id="SSF48452">
    <property type="entry name" value="TPR-like"/>
    <property type="match status" value="2"/>
</dbReference>
<keyword evidence="1" id="KW-0802">TPR repeat</keyword>
<dbReference type="NCBIfam" id="NF047558">
    <property type="entry name" value="TPR_END_plus"/>
    <property type="match status" value="1"/>
</dbReference>
<dbReference type="GO" id="GO:0006171">
    <property type="term" value="P:cAMP biosynthetic process"/>
    <property type="evidence" value="ECO:0007669"/>
    <property type="project" value="TreeGrafter"/>
</dbReference>
<keyword evidence="4" id="KW-1185">Reference proteome</keyword>
<dbReference type="SMART" id="SM00044">
    <property type="entry name" value="CYCc"/>
    <property type="match status" value="1"/>
</dbReference>
<dbReference type="PROSITE" id="PS50125">
    <property type="entry name" value="GUANYLATE_CYCLASE_2"/>
    <property type="match status" value="1"/>
</dbReference>
<evidence type="ECO:0000256" key="1">
    <source>
        <dbReference type="PROSITE-ProRule" id="PRU00339"/>
    </source>
</evidence>
<dbReference type="GO" id="GO:0004016">
    <property type="term" value="F:adenylate cyclase activity"/>
    <property type="evidence" value="ECO:0007669"/>
    <property type="project" value="UniProtKB-ARBA"/>
</dbReference>
<dbReference type="Pfam" id="PF00211">
    <property type="entry name" value="Guanylate_cyc"/>
    <property type="match status" value="1"/>
</dbReference>
<dbReference type="EMBL" id="FNEE01000020">
    <property type="protein sequence ID" value="SDK74969.1"/>
    <property type="molecule type" value="Genomic_DNA"/>
</dbReference>
<dbReference type="InterPro" id="IPR019734">
    <property type="entry name" value="TPR_rpt"/>
</dbReference>
<evidence type="ECO:0000259" key="2">
    <source>
        <dbReference type="PROSITE" id="PS50125"/>
    </source>
</evidence>
<dbReference type="Gene3D" id="1.25.40.10">
    <property type="entry name" value="Tetratricopeptide repeat domain"/>
    <property type="match status" value="2"/>
</dbReference>